<keyword evidence="2" id="KW-0677">Repeat</keyword>
<dbReference type="EMBL" id="JBHTIK010000001">
    <property type="protein sequence ID" value="MFD0847118.1"/>
    <property type="molecule type" value="Genomic_DNA"/>
</dbReference>
<evidence type="ECO:0000256" key="2">
    <source>
        <dbReference type="ARBA" id="ARBA00022737"/>
    </source>
</evidence>
<keyword evidence="4" id="KW-1185">Reference proteome</keyword>
<reference evidence="4" key="1">
    <citation type="journal article" date="2019" name="Int. J. Syst. Evol. Microbiol.">
        <title>The Global Catalogue of Microorganisms (GCM) 10K type strain sequencing project: providing services to taxonomists for standard genome sequencing and annotation.</title>
        <authorList>
            <consortium name="The Broad Institute Genomics Platform"/>
            <consortium name="The Broad Institute Genome Sequencing Center for Infectious Disease"/>
            <person name="Wu L."/>
            <person name="Ma J."/>
        </authorList>
    </citation>
    <scope>NUCLEOTIDE SEQUENCE [LARGE SCALE GENOMIC DNA]</scope>
    <source>
        <strain evidence="4">CCUG 52537</strain>
    </source>
</reference>
<dbReference type="RefSeq" id="WP_381485504.1">
    <property type="nucleotide sequence ID" value="NZ_JBHTIK010000001.1"/>
</dbReference>
<evidence type="ECO:0000256" key="1">
    <source>
        <dbReference type="ARBA" id="ARBA00022729"/>
    </source>
</evidence>
<dbReference type="PROSITE" id="PS50912">
    <property type="entry name" value="EAR"/>
    <property type="match status" value="5"/>
</dbReference>
<dbReference type="PANTHER" id="PTHR15261">
    <property type="entry name" value="THROMBOSPONDIN-TYPE LAMININ G DOMAIN AND EAR REPEAT-CONTAINING"/>
    <property type="match status" value="1"/>
</dbReference>
<keyword evidence="1" id="KW-0732">Signal</keyword>
<protein>
    <recommendedName>
        <fullName evidence="5">EPTP domain-containing protein</fullName>
    </recommendedName>
</protein>
<dbReference type="SUPFAM" id="SSF69322">
    <property type="entry name" value="Tricorn protease domain 2"/>
    <property type="match status" value="1"/>
</dbReference>
<name>A0ABW3BZ25_SPHXN</name>
<gene>
    <name evidence="3" type="ORF">ACFQ00_02155</name>
</gene>
<dbReference type="PANTHER" id="PTHR15261:SF4">
    <property type="entry name" value="THROMBOSPONDIN-TYPE LAMININ G DOMAIN AND EAR REPEAT-CONTAINING PROTEIN"/>
    <property type="match status" value="1"/>
</dbReference>
<organism evidence="3 4">
    <name type="scientific">Sphingosinicella xenopeptidilytica</name>
    <dbReference type="NCBI Taxonomy" id="364098"/>
    <lineage>
        <taxon>Bacteria</taxon>
        <taxon>Pseudomonadati</taxon>
        <taxon>Pseudomonadota</taxon>
        <taxon>Alphaproteobacteria</taxon>
        <taxon>Sphingomonadales</taxon>
        <taxon>Sphingosinicellaceae</taxon>
        <taxon>Sphingosinicella</taxon>
    </lineage>
</organism>
<evidence type="ECO:0000313" key="3">
    <source>
        <dbReference type="EMBL" id="MFD0847118.1"/>
    </source>
</evidence>
<proteinExistence type="predicted"/>
<sequence length="361" mass="40456">MSILSIHQRLETSGARTALPFRLGNDIWLGVAQLAEDIEGTPPHMNGGNNDIDALLFKWVGEGFEPQARIPAHGGEDIEVFRIGDAVFLALANLRSGSGPYEPNVASVIYRWGDGGWEVFQTIDTFAAKQWRHFTFDGRHFLALAQGLTLPHLTAVNPAQSCILEWDGARFVPFQVLDGLWGYNFTHFTVDGAHYLAYADHTSESLIYRWDGKTFVRFQSVVDKGGRAFSHFRRNGTDYLAFARIDGESVLYRWNGGEFVPYQALGGPAGREFCIFEVGGDLYLVRICFIEGTPADPKTDLRSELHRWQDDRFVLAETFPTFGGTDAHVFEANGSRYLVVSNSLTTDIRFRTDTIVYRLGV</sequence>
<dbReference type="Proteomes" id="UP001597124">
    <property type="component" value="Unassembled WGS sequence"/>
</dbReference>
<dbReference type="Pfam" id="PF03736">
    <property type="entry name" value="EPTP"/>
    <property type="match status" value="4"/>
</dbReference>
<accession>A0ABW3BZ25</accession>
<evidence type="ECO:0008006" key="5">
    <source>
        <dbReference type="Google" id="ProtNLM"/>
    </source>
</evidence>
<dbReference type="InterPro" id="IPR005492">
    <property type="entry name" value="EPTP"/>
</dbReference>
<dbReference type="InterPro" id="IPR009039">
    <property type="entry name" value="EAR"/>
</dbReference>
<comment type="caution">
    <text evidence="3">The sequence shown here is derived from an EMBL/GenBank/DDBJ whole genome shotgun (WGS) entry which is preliminary data.</text>
</comment>
<evidence type="ECO:0000313" key="4">
    <source>
        <dbReference type="Proteomes" id="UP001597124"/>
    </source>
</evidence>